<name>A0A067PZH9_9AGAM</name>
<dbReference type="EMBL" id="KL197716">
    <property type="protein sequence ID" value="KDQ59290.1"/>
    <property type="molecule type" value="Genomic_DNA"/>
</dbReference>
<keyword evidence="1" id="KW-0812">Transmembrane</keyword>
<dbReference type="OrthoDB" id="3208378at2759"/>
<feature type="transmembrane region" description="Helical" evidence="1">
    <location>
        <begin position="73"/>
        <end position="98"/>
    </location>
</feature>
<dbReference type="HOGENOM" id="CLU_476545_0_0_1"/>
<keyword evidence="3" id="KW-1185">Reference proteome</keyword>
<feature type="transmembrane region" description="Helical" evidence="1">
    <location>
        <begin position="198"/>
        <end position="216"/>
    </location>
</feature>
<dbReference type="InParanoid" id="A0A067PZH9"/>
<accession>A0A067PZH9</accession>
<evidence type="ECO:0000313" key="2">
    <source>
        <dbReference type="EMBL" id="KDQ59290.1"/>
    </source>
</evidence>
<keyword evidence="1" id="KW-0472">Membrane</keyword>
<gene>
    <name evidence="2" type="ORF">JAAARDRAFT_206213</name>
</gene>
<dbReference type="STRING" id="933084.A0A067PZH9"/>
<evidence type="ECO:0000256" key="1">
    <source>
        <dbReference type="SAM" id="Phobius"/>
    </source>
</evidence>
<sequence length="572" mass="62502">MKRFTHHLTSPNNRVFRQIYQNPYDEDISLGSLPPAPSQEQLLLHSRTSFQDGPSSRGVGSCERPNESRFKAWTLALAPLLIHFLLYSTITIFMLSFARNGKFNLTSRQASSIQTDDGSSVSVPKRTSHFRLLQSDVTTILSASLVVLRIFTVAWCSATSWRCCFILMEKGGMRLSELGRILSFGIPVMFCSRGRRDGVRHIGTVLVIALILLMSLPCQLTAPVLTGSITWSSTYDLVLSPSPVRGIGNGGSQSNGFDWFNIYLGNREGVIIHAAALVNLAWSDRTSNPTSFKRVLPTAHNIPVNSALSNVTIPYFYVYSIEWISDPQDTLTPAKLHSVDPGAALLNISSDVNPLQVIPTNVALIPDEPWQVYQGFPSPLAVSETRVATVFASHGPSNVSCSAAPSSFDPLPSPVGFYSIAYNNNYTNCYIYGRVRYTAGVTPCRDCLFSSSTVVQVDGGEIDGSSGSSNWSCSGDDARSDLRRCTNEHLSPTTTRQPRRIRDQPPIKIIRGGMDITSRLHRISSAHFAFRCAFSGPFIIGSCNSMAGISVVGAERPIVCIGRVVHLGAKEV</sequence>
<dbReference type="Proteomes" id="UP000027265">
    <property type="component" value="Unassembled WGS sequence"/>
</dbReference>
<keyword evidence="1" id="KW-1133">Transmembrane helix</keyword>
<dbReference type="AlphaFoldDB" id="A0A067PZH9"/>
<proteinExistence type="predicted"/>
<organism evidence="2 3">
    <name type="scientific">Jaapia argillacea MUCL 33604</name>
    <dbReference type="NCBI Taxonomy" id="933084"/>
    <lineage>
        <taxon>Eukaryota</taxon>
        <taxon>Fungi</taxon>
        <taxon>Dikarya</taxon>
        <taxon>Basidiomycota</taxon>
        <taxon>Agaricomycotina</taxon>
        <taxon>Agaricomycetes</taxon>
        <taxon>Agaricomycetidae</taxon>
        <taxon>Jaapiales</taxon>
        <taxon>Jaapiaceae</taxon>
        <taxon>Jaapia</taxon>
    </lineage>
</organism>
<protein>
    <submittedName>
        <fullName evidence="2">Uncharacterized protein</fullName>
    </submittedName>
</protein>
<reference evidence="3" key="1">
    <citation type="journal article" date="2014" name="Proc. Natl. Acad. Sci. U.S.A.">
        <title>Extensive sampling of basidiomycete genomes demonstrates inadequacy of the white-rot/brown-rot paradigm for wood decay fungi.</title>
        <authorList>
            <person name="Riley R."/>
            <person name="Salamov A.A."/>
            <person name="Brown D.W."/>
            <person name="Nagy L.G."/>
            <person name="Floudas D."/>
            <person name="Held B.W."/>
            <person name="Levasseur A."/>
            <person name="Lombard V."/>
            <person name="Morin E."/>
            <person name="Otillar R."/>
            <person name="Lindquist E.A."/>
            <person name="Sun H."/>
            <person name="LaButti K.M."/>
            <person name="Schmutz J."/>
            <person name="Jabbour D."/>
            <person name="Luo H."/>
            <person name="Baker S.E."/>
            <person name="Pisabarro A.G."/>
            <person name="Walton J.D."/>
            <person name="Blanchette R.A."/>
            <person name="Henrissat B."/>
            <person name="Martin F."/>
            <person name="Cullen D."/>
            <person name="Hibbett D.S."/>
            <person name="Grigoriev I.V."/>
        </authorList>
    </citation>
    <scope>NUCLEOTIDE SEQUENCE [LARGE SCALE GENOMIC DNA]</scope>
    <source>
        <strain evidence="3">MUCL 33604</strain>
    </source>
</reference>
<feature type="transmembrane region" description="Helical" evidence="1">
    <location>
        <begin position="140"/>
        <end position="168"/>
    </location>
</feature>
<evidence type="ECO:0000313" key="3">
    <source>
        <dbReference type="Proteomes" id="UP000027265"/>
    </source>
</evidence>